<dbReference type="Gene3D" id="3.40.390.10">
    <property type="entry name" value="Collagenase (Catalytic Domain)"/>
    <property type="match status" value="1"/>
</dbReference>
<evidence type="ECO:0008006" key="3">
    <source>
        <dbReference type="Google" id="ProtNLM"/>
    </source>
</evidence>
<evidence type="ECO:0000313" key="2">
    <source>
        <dbReference type="Proteomes" id="UP000680158"/>
    </source>
</evidence>
<evidence type="ECO:0000313" key="1">
    <source>
        <dbReference type="EMBL" id="MBR7745229.1"/>
    </source>
</evidence>
<protein>
    <recommendedName>
        <fullName evidence="3">Dual-action HEIGH metallo-peptidase</fullName>
    </recommendedName>
</protein>
<comment type="caution">
    <text evidence="1">The sequence shown here is derived from an EMBL/GenBank/DDBJ whole genome shotgun (WGS) entry which is preliminary data.</text>
</comment>
<dbReference type="InterPro" id="IPR024079">
    <property type="entry name" value="MetalloPept_cat_dom_sf"/>
</dbReference>
<dbReference type="EMBL" id="JAGSPM010000001">
    <property type="protein sequence ID" value="MBR7745229.1"/>
    <property type="molecule type" value="Genomic_DNA"/>
</dbReference>
<name>A0A941DAR2_9BURK</name>
<accession>A0A941DAR2</accession>
<dbReference type="SUPFAM" id="SSF55486">
    <property type="entry name" value="Metalloproteases ('zincins'), catalytic domain"/>
    <property type="match status" value="2"/>
</dbReference>
<proteinExistence type="predicted"/>
<organism evidence="1 2">
    <name type="scientific">Undibacterium baiyunense</name>
    <dbReference type="NCBI Taxonomy" id="2828731"/>
    <lineage>
        <taxon>Bacteria</taxon>
        <taxon>Pseudomonadati</taxon>
        <taxon>Pseudomonadota</taxon>
        <taxon>Betaproteobacteria</taxon>
        <taxon>Burkholderiales</taxon>
        <taxon>Oxalobacteraceae</taxon>
        <taxon>Undibacterium</taxon>
    </lineage>
</organism>
<dbReference type="GO" id="GO:0008237">
    <property type="term" value="F:metallopeptidase activity"/>
    <property type="evidence" value="ECO:0007669"/>
    <property type="project" value="InterPro"/>
</dbReference>
<dbReference type="AlphaFoldDB" id="A0A941DAR2"/>
<dbReference type="Proteomes" id="UP000680158">
    <property type="component" value="Unassembled WGS sequence"/>
</dbReference>
<gene>
    <name evidence="1" type="ORF">KDM92_01435</name>
</gene>
<sequence length="238" mass="25494">MTATLFAVALSACGGGNSGSGNSNNQPTATTASNTEIITNLKSSNIDFFSILTWLQKPPGTWRWLSTPSQHVLVYIPAPTNGNTTEQDYANKVNNAIVQINTKLRNVLVLEPVSVKPANVSFIQISYGTSYVPPGTTNYQDYCANVSEGPSIGNMILPNSEYGIKSNPVFVNLGNGHCDVTQDIVTHEFGHALGLANHFKGFGIGDAISPAFWDVLATLYGNPQSTTAQNLIVRRTTN</sequence>
<keyword evidence="2" id="KW-1185">Reference proteome</keyword>
<reference evidence="1 2" key="1">
    <citation type="submission" date="2021-04" db="EMBL/GenBank/DDBJ databases">
        <title>novel species isolated from subtropical streams in China.</title>
        <authorList>
            <person name="Lu H."/>
        </authorList>
    </citation>
    <scope>NUCLEOTIDE SEQUENCE [LARGE SCALE GENOMIC DNA]</scope>
    <source>
        <strain evidence="1 2">BYS107W</strain>
    </source>
</reference>